<evidence type="ECO:0000313" key="1">
    <source>
        <dbReference type="EMBL" id="MFC6645921.1"/>
    </source>
</evidence>
<comment type="caution">
    <text evidence="1">The sequence shown here is derived from an EMBL/GenBank/DDBJ whole genome shotgun (WGS) entry which is preliminary data.</text>
</comment>
<gene>
    <name evidence="1" type="ORF">ACFQBQ_10090</name>
</gene>
<name>A0ABW1Z9N7_9BACT</name>
<dbReference type="Proteomes" id="UP001596391">
    <property type="component" value="Unassembled WGS sequence"/>
</dbReference>
<dbReference type="RefSeq" id="WP_263369631.1">
    <property type="nucleotide sequence ID" value="NZ_JAGSYD010000001.1"/>
</dbReference>
<dbReference type="PIRSF" id="PIRSF018634">
    <property type="entry name" value="UCP018634"/>
    <property type="match status" value="1"/>
</dbReference>
<protein>
    <submittedName>
        <fullName evidence="1">Type II toxin-antitoxin system RelE/ParE family toxin</fullName>
    </submittedName>
</protein>
<dbReference type="Pfam" id="PF06296">
    <property type="entry name" value="RelE"/>
    <property type="match status" value="1"/>
</dbReference>
<dbReference type="EMBL" id="JBHSWI010000001">
    <property type="protein sequence ID" value="MFC6645921.1"/>
    <property type="molecule type" value="Genomic_DNA"/>
</dbReference>
<dbReference type="InterPro" id="IPR009387">
    <property type="entry name" value="HigB-2"/>
</dbReference>
<reference evidence="2" key="1">
    <citation type="journal article" date="2019" name="Int. J. Syst. Evol. Microbiol.">
        <title>The Global Catalogue of Microorganisms (GCM) 10K type strain sequencing project: providing services to taxonomists for standard genome sequencing and annotation.</title>
        <authorList>
            <consortium name="The Broad Institute Genomics Platform"/>
            <consortium name="The Broad Institute Genome Sequencing Center for Infectious Disease"/>
            <person name="Wu L."/>
            <person name="Ma J."/>
        </authorList>
    </citation>
    <scope>NUCLEOTIDE SEQUENCE [LARGE SCALE GENOMIC DNA]</scope>
    <source>
        <strain evidence="2">CGMCC 1.16026</strain>
    </source>
</reference>
<organism evidence="1 2">
    <name type="scientific">Granulicella cerasi</name>
    <dbReference type="NCBI Taxonomy" id="741063"/>
    <lineage>
        <taxon>Bacteria</taxon>
        <taxon>Pseudomonadati</taxon>
        <taxon>Acidobacteriota</taxon>
        <taxon>Terriglobia</taxon>
        <taxon>Terriglobales</taxon>
        <taxon>Acidobacteriaceae</taxon>
        <taxon>Granulicella</taxon>
    </lineage>
</organism>
<keyword evidence="2" id="KW-1185">Reference proteome</keyword>
<accession>A0ABW1Z9N7</accession>
<evidence type="ECO:0000313" key="2">
    <source>
        <dbReference type="Proteomes" id="UP001596391"/>
    </source>
</evidence>
<proteinExistence type="predicted"/>
<sequence>MLRVFKSRDFSRFAKRTGVDDAMLLNAVEQIERGLVDADLGGGVYKQRVARPKQGKSGGFRTILLMRVGELILFVDGFAKNERANISRTELEAFRAIAKGLLYDDAKLQAAIERKLLMEVKR</sequence>